<dbReference type="PANTHER" id="PTHR34799">
    <property type="entry name" value="OS07G0656300 PROTEIN"/>
    <property type="match status" value="1"/>
</dbReference>
<proteinExistence type="predicted"/>
<comment type="caution">
    <text evidence="3">The sequence shown here is derived from an EMBL/GenBank/DDBJ whole genome shotgun (WGS) entry which is preliminary data.</text>
</comment>
<evidence type="ECO:0000313" key="4">
    <source>
        <dbReference type="Proteomes" id="UP001141552"/>
    </source>
</evidence>
<evidence type="ECO:0000313" key="3">
    <source>
        <dbReference type="EMBL" id="KAJ4839663.1"/>
    </source>
</evidence>
<evidence type="ECO:0000256" key="1">
    <source>
        <dbReference type="SAM" id="MobiDB-lite"/>
    </source>
</evidence>
<feature type="domain" description="HTH three-helical bundle" evidence="2">
    <location>
        <begin position="181"/>
        <end position="221"/>
    </location>
</feature>
<evidence type="ECO:0000259" key="2">
    <source>
        <dbReference type="Pfam" id="PF25370"/>
    </source>
</evidence>
<reference evidence="3" key="2">
    <citation type="journal article" date="2023" name="Plants (Basel)">
        <title>Annotation of the Turnera subulata (Passifloraceae) Draft Genome Reveals the S-Locus Evolved after the Divergence of Turneroideae from Passifloroideae in a Stepwise Manner.</title>
        <authorList>
            <person name="Henning P.M."/>
            <person name="Roalson E.H."/>
            <person name="Mir W."/>
            <person name="McCubbin A.G."/>
            <person name="Shore J.S."/>
        </authorList>
    </citation>
    <scope>NUCLEOTIDE SEQUENCE</scope>
    <source>
        <strain evidence="3">F60SS</strain>
    </source>
</reference>
<feature type="compositionally biased region" description="Low complexity" evidence="1">
    <location>
        <begin position="121"/>
        <end position="157"/>
    </location>
</feature>
<feature type="region of interest" description="Disordered" evidence="1">
    <location>
        <begin position="89"/>
        <end position="159"/>
    </location>
</feature>
<dbReference type="PANTHER" id="PTHR34799:SF2">
    <property type="entry name" value="OS07G0656300 PROTEIN"/>
    <property type="match status" value="1"/>
</dbReference>
<reference evidence="3" key="1">
    <citation type="submission" date="2022-02" db="EMBL/GenBank/DDBJ databases">
        <authorList>
            <person name="Henning P.M."/>
            <person name="McCubbin A.G."/>
            <person name="Shore J.S."/>
        </authorList>
    </citation>
    <scope>NUCLEOTIDE SEQUENCE</scope>
    <source>
        <strain evidence="3">F60SS</strain>
        <tissue evidence="3">Leaves</tissue>
    </source>
</reference>
<feature type="region of interest" description="Disordered" evidence="1">
    <location>
        <begin position="20"/>
        <end position="62"/>
    </location>
</feature>
<dbReference type="OrthoDB" id="515857at2759"/>
<accession>A0A9Q0FY37</accession>
<organism evidence="3 4">
    <name type="scientific">Turnera subulata</name>
    <dbReference type="NCBI Taxonomy" id="218843"/>
    <lineage>
        <taxon>Eukaryota</taxon>
        <taxon>Viridiplantae</taxon>
        <taxon>Streptophyta</taxon>
        <taxon>Embryophyta</taxon>
        <taxon>Tracheophyta</taxon>
        <taxon>Spermatophyta</taxon>
        <taxon>Magnoliopsida</taxon>
        <taxon>eudicotyledons</taxon>
        <taxon>Gunneridae</taxon>
        <taxon>Pentapetalae</taxon>
        <taxon>rosids</taxon>
        <taxon>fabids</taxon>
        <taxon>Malpighiales</taxon>
        <taxon>Passifloraceae</taxon>
        <taxon>Turnera</taxon>
    </lineage>
</organism>
<sequence>MASSFPSRLERSVASALLLLSTTTSPPSPPHRKLGFDGSRGKESLSSISSSSSSLITSEAAMSRSSKVQENARLSHKLRIVSVVPRGHEMKPKVVQRKRSSVRWISPAHRKPTASVPLPAPSASASGGEEGPESSCLSTSSSAASRAARSRAGAQISTSRSLKTSHVVVVQKQRRVAAPDSSAVRRKAVAILKLLSKGCCISEVRIRQLLGDSPDTSKALRRLLKAEKLKRSGTGGRRDPYIYMVLLLN</sequence>
<dbReference type="AlphaFoldDB" id="A0A9Q0FY37"/>
<protein>
    <recommendedName>
        <fullName evidence="2">HTH three-helical bundle domain-containing protein</fullName>
    </recommendedName>
</protein>
<dbReference type="Pfam" id="PF25370">
    <property type="entry name" value="HTH_74"/>
    <property type="match status" value="1"/>
</dbReference>
<dbReference type="EMBL" id="JAKUCV010003236">
    <property type="protein sequence ID" value="KAJ4839663.1"/>
    <property type="molecule type" value="Genomic_DNA"/>
</dbReference>
<dbReference type="InterPro" id="IPR057523">
    <property type="entry name" value="HTH_74"/>
</dbReference>
<keyword evidence="4" id="KW-1185">Reference proteome</keyword>
<feature type="compositionally biased region" description="Low complexity" evidence="1">
    <location>
        <begin position="44"/>
        <end position="58"/>
    </location>
</feature>
<name>A0A9Q0FY37_9ROSI</name>
<gene>
    <name evidence="3" type="ORF">Tsubulata_048126</name>
</gene>
<dbReference type="Proteomes" id="UP001141552">
    <property type="component" value="Unassembled WGS sequence"/>
</dbReference>